<dbReference type="SUPFAM" id="SSF56219">
    <property type="entry name" value="DNase I-like"/>
    <property type="match status" value="1"/>
</dbReference>
<dbReference type="EMBL" id="JAAGKO020000011">
    <property type="protein sequence ID" value="MDI5963118.1"/>
    <property type="molecule type" value="Genomic_DNA"/>
</dbReference>
<protein>
    <submittedName>
        <fullName evidence="3">Endonuclease/exonuclease/phosphatase</fullName>
    </submittedName>
</protein>
<keyword evidence="3" id="KW-0255">Endonuclease</keyword>
<dbReference type="Gene3D" id="3.60.10.10">
    <property type="entry name" value="Endonuclease/exonuclease/phosphatase"/>
    <property type="match status" value="1"/>
</dbReference>
<keyword evidence="4" id="KW-1185">Reference proteome</keyword>
<feature type="chain" id="PRO_5045526463" evidence="1">
    <location>
        <begin position="35"/>
        <end position="609"/>
    </location>
</feature>
<dbReference type="InterPro" id="IPR005135">
    <property type="entry name" value="Endo/exonuclease/phosphatase"/>
</dbReference>
<evidence type="ECO:0000313" key="3">
    <source>
        <dbReference type="EMBL" id="MDI5963118.1"/>
    </source>
</evidence>
<sequence>MTPRRHLRRPVTVSALSAAAIAAGLLIAPAQASADQVRIHDIQGSTRLSPLAGQTVSDVPGVVTGVRTYGSNKGFWLQDPQPDDNPATSEGIFVYTSATPTVKVGDSVTVTGTVDEYYPGGASTGVQSITELGGKPVVTVVSSGNPVPAPVVLDAKDIPDAYAPDAAGANIEPLTLQPKKYALDLFESLEDMNVEVDNARVVGPTDAYSELWVTAKPGQEPTRRGGTVYEGYDNPNSGRIQVQSLIPTAQAAFPQADTGDELTGATTGPLDYNQYGGYTIAANAIGTLKSGGLKPEVTAKQKKDQLALATYNVENLAPGDPDSKYTALAAGVVDNLQSPDIVALEEIQDNDGATDDGVVACDQTVQKFVDAIKAAGGPAYDWRSINPVNDQDGGEPGGNIRQVFLFNPARVSFDDIPGGDSTTAVGVAKDHGQARLTTSPGRIDPADSAWTASRKPLVGQFEFQGKRVFVIANHLVAKLGDQGLDSRFQPATQSSMAQRLQQAQVENGFVKQLLAVDKHADVVALGDLNDFQFSPALAQLTDGGVLKDLITTLPVKERYSYDYEGNSEVLDHILTSPALTNAQYDVVHINAEFAHQTSDHDPQVVRVRP</sequence>
<dbReference type="PANTHER" id="PTHR42834">
    <property type="entry name" value="ENDONUCLEASE/EXONUCLEASE/PHOSPHATASE FAMILY PROTEIN (AFU_ORTHOLOGUE AFUA_3G09210)"/>
    <property type="match status" value="1"/>
</dbReference>
<dbReference type="InterPro" id="IPR010916">
    <property type="entry name" value="TonB_box_CS"/>
</dbReference>
<feature type="domain" description="Endonuclease/exonuclease/phosphatase" evidence="2">
    <location>
        <begin position="309"/>
        <end position="600"/>
    </location>
</feature>
<keyword evidence="1" id="KW-0732">Signal</keyword>
<dbReference type="RefSeq" id="WP_271322201.1">
    <property type="nucleotide sequence ID" value="NZ_JAAGKO020000011.1"/>
</dbReference>
<evidence type="ECO:0000256" key="1">
    <source>
        <dbReference type="SAM" id="SignalP"/>
    </source>
</evidence>
<dbReference type="Proteomes" id="UP001156398">
    <property type="component" value="Unassembled WGS sequence"/>
</dbReference>
<gene>
    <name evidence="3" type="ORF">POF43_010430</name>
</gene>
<proteinExistence type="predicted"/>
<evidence type="ECO:0000259" key="2">
    <source>
        <dbReference type="Pfam" id="PF03372"/>
    </source>
</evidence>
<dbReference type="PANTHER" id="PTHR42834:SF1">
    <property type="entry name" value="ENDONUCLEASE_EXONUCLEASE_PHOSPHATASE FAMILY PROTEIN (AFU_ORTHOLOGUE AFUA_3G09210)"/>
    <property type="match status" value="1"/>
</dbReference>
<dbReference type="CDD" id="cd04486">
    <property type="entry name" value="YhcR_OBF_like"/>
    <property type="match status" value="1"/>
</dbReference>
<dbReference type="InterPro" id="IPR036691">
    <property type="entry name" value="Endo/exonu/phosph_ase_sf"/>
</dbReference>
<keyword evidence="3" id="KW-0540">Nuclease</keyword>
<comment type="caution">
    <text evidence="3">The sequence shown here is derived from an EMBL/GenBank/DDBJ whole genome shotgun (WGS) entry which is preliminary data.</text>
</comment>
<evidence type="ECO:0000313" key="4">
    <source>
        <dbReference type="Proteomes" id="UP001156398"/>
    </source>
</evidence>
<feature type="signal peptide" evidence="1">
    <location>
        <begin position="1"/>
        <end position="34"/>
    </location>
</feature>
<reference evidence="3 4" key="1">
    <citation type="submission" date="2023-05" db="EMBL/GenBank/DDBJ databases">
        <title>Streptantibioticus silvisoli sp. nov., acidotolerant actinomycetes 1 from pine litter.</title>
        <authorList>
            <person name="Swiecimska M."/>
            <person name="Golinska P."/>
            <person name="Sangal V."/>
            <person name="Wachnowicz B."/>
            <person name="Goodfellow M."/>
        </authorList>
    </citation>
    <scope>NUCLEOTIDE SEQUENCE [LARGE SCALE GENOMIC DNA]</scope>
    <source>
        <strain evidence="3 4">SL54</strain>
    </source>
</reference>
<accession>A0ABT6VX95</accession>
<keyword evidence="3" id="KW-0378">Hydrolase</keyword>
<name>A0ABT6VX95_9ACTN</name>
<organism evidence="3 4">
    <name type="scientific">Streptantibioticus silvisoli</name>
    <dbReference type="NCBI Taxonomy" id="2705255"/>
    <lineage>
        <taxon>Bacteria</taxon>
        <taxon>Bacillati</taxon>
        <taxon>Actinomycetota</taxon>
        <taxon>Actinomycetes</taxon>
        <taxon>Kitasatosporales</taxon>
        <taxon>Streptomycetaceae</taxon>
        <taxon>Streptantibioticus</taxon>
    </lineage>
</organism>
<dbReference type="PROSITE" id="PS00430">
    <property type="entry name" value="TONB_DEPENDENT_REC_1"/>
    <property type="match status" value="1"/>
</dbReference>
<dbReference type="Pfam" id="PF03372">
    <property type="entry name" value="Exo_endo_phos"/>
    <property type="match status" value="1"/>
</dbReference>
<dbReference type="GO" id="GO:0004519">
    <property type="term" value="F:endonuclease activity"/>
    <property type="evidence" value="ECO:0007669"/>
    <property type="project" value="UniProtKB-KW"/>
</dbReference>